<comment type="pathway">
    <text evidence="1">Amino-acid biosynthesis; L-tyrosine biosynthesis; (4-hydroxyphenyl)pyruvate from prephenate (NAD(+) route): step 1/1.</text>
</comment>
<dbReference type="AlphaFoldDB" id="A0A2W4SQN6"/>
<organism evidence="11 12">
    <name type="scientific">Candidatus Methylumidiphilus alinenensis</name>
    <dbReference type="NCBI Taxonomy" id="2202197"/>
    <lineage>
        <taxon>Bacteria</taxon>
        <taxon>Pseudomonadati</taxon>
        <taxon>Pseudomonadota</taxon>
        <taxon>Gammaproteobacteria</taxon>
        <taxon>Methylococcales</taxon>
        <taxon>Candidatus Methylumidiphilus</taxon>
    </lineage>
</organism>
<reference evidence="11 12" key="1">
    <citation type="journal article" date="2018" name="Aquat. Microb. Ecol.">
        <title>Gammaproteobacterial methanotrophs dominate.</title>
        <authorList>
            <person name="Rissanen A.J."/>
            <person name="Saarenheimo J."/>
            <person name="Tiirola M."/>
            <person name="Peura S."/>
            <person name="Aalto S.L."/>
            <person name="Karvinen A."/>
            <person name="Nykanen H."/>
        </authorList>
    </citation>
    <scope>NUCLEOTIDE SEQUENCE [LARGE SCALE GENOMIC DNA]</scope>
    <source>
        <strain evidence="11">AMbin10</strain>
    </source>
</reference>
<keyword evidence="8" id="KW-0057">Aromatic amino acid biosynthesis</keyword>
<dbReference type="PANTHER" id="PTHR21363">
    <property type="entry name" value="PREPHENATE DEHYDROGENASE"/>
    <property type="match status" value="1"/>
</dbReference>
<dbReference type="GO" id="GO:0004665">
    <property type="term" value="F:prephenate dehydrogenase (NADP+) activity"/>
    <property type="evidence" value="ECO:0007669"/>
    <property type="project" value="InterPro"/>
</dbReference>
<evidence type="ECO:0000256" key="6">
    <source>
        <dbReference type="ARBA" id="ARBA00023002"/>
    </source>
</evidence>
<dbReference type="GO" id="GO:0070403">
    <property type="term" value="F:NAD+ binding"/>
    <property type="evidence" value="ECO:0007669"/>
    <property type="project" value="InterPro"/>
</dbReference>
<dbReference type="Gene3D" id="3.40.50.720">
    <property type="entry name" value="NAD(P)-binding Rossmann-like Domain"/>
    <property type="match status" value="1"/>
</dbReference>
<evidence type="ECO:0000256" key="9">
    <source>
        <dbReference type="ARBA" id="ARBA00049260"/>
    </source>
</evidence>
<proteinExistence type="inferred from homology"/>
<comment type="similarity">
    <text evidence="2">Belongs to the prephenate/arogenate dehydrogenase family.</text>
</comment>
<keyword evidence="6" id="KW-0560">Oxidoreductase</keyword>
<name>A0A2W4SQN6_9GAMM</name>
<keyword evidence="7" id="KW-0520">NAD</keyword>
<dbReference type="Pfam" id="PF02153">
    <property type="entry name" value="PDH_N"/>
    <property type="match status" value="1"/>
</dbReference>
<evidence type="ECO:0000313" key="12">
    <source>
        <dbReference type="Proteomes" id="UP000249396"/>
    </source>
</evidence>
<dbReference type="InterPro" id="IPR003099">
    <property type="entry name" value="Prephen_DH"/>
</dbReference>
<dbReference type="FunFam" id="3.40.50.720:FF:000208">
    <property type="entry name" value="Prephenate dehydrogenase"/>
    <property type="match status" value="1"/>
</dbReference>
<dbReference type="EC" id="1.3.1.12" evidence="3"/>
<dbReference type="GO" id="GO:0008977">
    <property type="term" value="F:prephenate dehydrogenase (NAD+) activity"/>
    <property type="evidence" value="ECO:0007669"/>
    <property type="project" value="UniProtKB-EC"/>
</dbReference>
<accession>A0A2W4SQN6</accession>
<evidence type="ECO:0000256" key="3">
    <source>
        <dbReference type="ARBA" id="ARBA00012068"/>
    </source>
</evidence>
<dbReference type="InterPro" id="IPR046825">
    <property type="entry name" value="PDH_C"/>
</dbReference>
<dbReference type="Gene3D" id="1.10.3660.10">
    <property type="entry name" value="6-phosphogluconate dehydrogenase C-terminal like domain"/>
    <property type="match status" value="1"/>
</dbReference>
<evidence type="ECO:0000256" key="7">
    <source>
        <dbReference type="ARBA" id="ARBA00023027"/>
    </source>
</evidence>
<dbReference type="PANTHER" id="PTHR21363:SF0">
    <property type="entry name" value="PREPHENATE DEHYDROGENASE [NADP(+)]"/>
    <property type="match status" value="1"/>
</dbReference>
<evidence type="ECO:0000256" key="8">
    <source>
        <dbReference type="ARBA" id="ARBA00023141"/>
    </source>
</evidence>
<evidence type="ECO:0000256" key="4">
    <source>
        <dbReference type="ARBA" id="ARBA00022498"/>
    </source>
</evidence>
<evidence type="ECO:0000256" key="5">
    <source>
        <dbReference type="ARBA" id="ARBA00022605"/>
    </source>
</evidence>
<comment type="caution">
    <text evidence="11">The sequence shown here is derived from an EMBL/GenBank/DDBJ whole genome shotgun (WGS) entry which is preliminary data.</text>
</comment>
<keyword evidence="4" id="KW-0827">Tyrosine biosynthesis</keyword>
<dbReference type="EMBL" id="QJPH01000401">
    <property type="protein sequence ID" value="PZN75094.1"/>
    <property type="molecule type" value="Genomic_DNA"/>
</dbReference>
<sequence length="302" mass="32743">MIERLCIIGVGLMGGSIAKAVRKLGLCREIVGVDADTENLARALELGVIDAGFKAKARGDFAKGAKGSDWVVIATPVGASVQIFLDLQTVWSAGAIYTDVGSIKQSVIWAAEQTFGKVPANFVPGHPIAGAERSGVDAATDDLYFGKRVILTPTTETASSAVRLVEDFWASLGALVSLMDPLHHDQVFAATSHLPHVLAYALVHMLGRKDEQEEIFQYAGAGFRDFTRIASSNPEMWRDICHLNREQIIPLLKAMGEELMQVANLMEQNSVESAENLLVYFADARNARQRFLTQSLPELGSS</sequence>
<dbReference type="InterPro" id="IPR050812">
    <property type="entry name" value="Preph/Arog_dehydrog"/>
</dbReference>
<evidence type="ECO:0000256" key="1">
    <source>
        <dbReference type="ARBA" id="ARBA00005067"/>
    </source>
</evidence>
<dbReference type="FunFam" id="1.10.3660.10:FF:000003">
    <property type="entry name" value="Prephenate dehydrogenase"/>
    <property type="match status" value="1"/>
</dbReference>
<dbReference type="Proteomes" id="UP000249396">
    <property type="component" value="Unassembled WGS sequence"/>
</dbReference>
<evidence type="ECO:0000313" key="11">
    <source>
        <dbReference type="EMBL" id="PZN75094.1"/>
    </source>
</evidence>
<dbReference type="InterPro" id="IPR036291">
    <property type="entry name" value="NAD(P)-bd_dom_sf"/>
</dbReference>
<dbReference type="PROSITE" id="PS51176">
    <property type="entry name" value="PDH_ADH"/>
    <property type="match status" value="1"/>
</dbReference>
<dbReference type="GO" id="GO:0006571">
    <property type="term" value="P:tyrosine biosynthetic process"/>
    <property type="evidence" value="ECO:0007669"/>
    <property type="project" value="UniProtKB-KW"/>
</dbReference>
<evidence type="ECO:0000259" key="10">
    <source>
        <dbReference type="PROSITE" id="PS51176"/>
    </source>
</evidence>
<dbReference type="InterPro" id="IPR046826">
    <property type="entry name" value="PDH_N"/>
</dbReference>
<dbReference type="Pfam" id="PF20463">
    <property type="entry name" value="PDH_C"/>
    <property type="match status" value="1"/>
</dbReference>
<feature type="domain" description="Prephenate/arogenate dehydrogenase" evidence="10">
    <location>
        <begin position="3"/>
        <end position="299"/>
    </location>
</feature>
<dbReference type="InterPro" id="IPR008927">
    <property type="entry name" value="6-PGluconate_DH-like_C_sf"/>
</dbReference>
<protein>
    <recommendedName>
        <fullName evidence="3">prephenate dehydrogenase</fullName>
        <ecNumber evidence="3">1.3.1.12</ecNumber>
    </recommendedName>
</protein>
<dbReference type="SUPFAM" id="SSF51735">
    <property type="entry name" value="NAD(P)-binding Rossmann-fold domains"/>
    <property type="match status" value="1"/>
</dbReference>
<comment type="catalytic activity">
    <reaction evidence="9">
        <text>prephenate + NAD(+) = 3-(4-hydroxyphenyl)pyruvate + CO2 + NADH</text>
        <dbReference type="Rhea" id="RHEA:13869"/>
        <dbReference type="ChEBI" id="CHEBI:16526"/>
        <dbReference type="ChEBI" id="CHEBI:29934"/>
        <dbReference type="ChEBI" id="CHEBI:36242"/>
        <dbReference type="ChEBI" id="CHEBI:57540"/>
        <dbReference type="ChEBI" id="CHEBI:57945"/>
        <dbReference type="EC" id="1.3.1.12"/>
    </reaction>
</comment>
<evidence type="ECO:0000256" key="2">
    <source>
        <dbReference type="ARBA" id="ARBA00007964"/>
    </source>
</evidence>
<keyword evidence="5" id="KW-0028">Amino-acid biosynthesis</keyword>
<gene>
    <name evidence="11" type="ORF">DM484_19545</name>
</gene>
<dbReference type="SUPFAM" id="SSF48179">
    <property type="entry name" value="6-phosphogluconate dehydrogenase C-terminal domain-like"/>
    <property type="match status" value="1"/>
</dbReference>